<evidence type="ECO:0000313" key="2">
    <source>
        <dbReference type="EMBL" id="GIH21504.1"/>
    </source>
</evidence>
<feature type="compositionally biased region" description="Basic and acidic residues" evidence="1">
    <location>
        <begin position="80"/>
        <end position="100"/>
    </location>
</feature>
<gene>
    <name evidence="2" type="ORF">Raf01_96760</name>
</gene>
<name>A0A8J3VX40_9ACTN</name>
<organism evidence="2 3">
    <name type="scientific">Rugosimonospora africana</name>
    <dbReference type="NCBI Taxonomy" id="556532"/>
    <lineage>
        <taxon>Bacteria</taxon>
        <taxon>Bacillati</taxon>
        <taxon>Actinomycetota</taxon>
        <taxon>Actinomycetes</taxon>
        <taxon>Micromonosporales</taxon>
        <taxon>Micromonosporaceae</taxon>
        <taxon>Rugosimonospora</taxon>
    </lineage>
</organism>
<feature type="compositionally biased region" description="Basic and acidic residues" evidence="1">
    <location>
        <begin position="47"/>
        <end position="71"/>
    </location>
</feature>
<proteinExistence type="predicted"/>
<feature type="compositionally biased region" description="Polar residues" evidence="1">
    <location>
        <begin position="1"/>
        <end position="13"/>
    </location>
</feature>
<feature type="region of interest" description="Disordered" evidence="1">
    <location>
        <begin position="1"/>
        <end position="114"/>
    </location>
</feature>
<accession>A0A8J3VX40</accession>
<evidence type="ECO:0000256" key="1">
    <source>
        <dbReference type="SAM" id="MobiDB-lite"/>
    </source>
</evidence>
<protein>
    <submittedName>
        <fullName evidence="2">Uncharacterized protein</fullName>
    </submittedName>
</protein>
<dbReference type="EMBL" id="BONZ01000135">
    <property type="protein sequence ID" value="GIH21504.1"/>
    <property type="molecule type" value="Genomic_DNA"/>
</dbReference>
<comment type="caution">
    <text evidence="2">The sequence shown here is derived from an EMBL/GenBank/DDBJ whole genome shotgun (WGS) entry which is preliminary data.</text>
</comment>
<reference evidence="2" key="1">
    <citation type="submission" date="2021-01" db="EMBL/GenBank/DDBJ databases">
        <title>Whole genome shotgun sequence of Rugosimonospora africana NBRC 104875.</title>
        <authorList>
            <person name="Komaki H."/>
            <person name="Tamura T."/>
        </authorList>
    </citation>
    <scope>NUCLEOTIDE SEQUENCE</scope>
    <source>
        <strain evidence="2">NBRC 104875</strain>
    </source>
</reference>
<dbReference type="AlphaFoldDB" id="A0A8J3VX40"/>
<evidence type="ECO:0000313" key="3">
    <source>
        <dbReference type="Proteomes" id="UP000642748"/>
    </source>
</evidence>
<keyword evidence="3" id="KW-1185">Reference proteome</keyword>
<dbReference type="Proteomes" id="UP000642748">
    <property type="component" value="Unassembled WGS sequence"/>
</dbReference>
<sequence>MTLQVGTRAQQREGQCGARDDAVAAQFGGDEAERHQGETGGRPPPAHSERKGLKADEDNGQRVKRACREVPDLSLVAAQHRQERRDDQQQREREIPDRDVTPPPQTGHPPEVDH</sequence>